<dbReference type="InterPro" id="IPR011907">
    <property type="entry name" value="RNase_III"/>
</dbReference>
<comment type="cofactor">
    <cofactor evidence="2">
        <name>Mn(2+)</name>
        <dbReference type="ChEBI" id="CHEBI:29035"/>
    </cofactor>
</comment>
<dbReference type="InterPro" id="IPR000999">
    <property type="entry name" value="RNase_III_dom"/>
</dbReference>
<feature type="region of interest" description="Disordered" evidence="22">
    <location>
        <begin position="1006"/>
        <end position="1042"/>
    </location>
</feature>
<evidence type="ECO:0000256" key="18">
    <source>
        <dbReference type="ARBA" id="ARBA00032486"/>
    </source>
</evidence>
<evidence type="ECO:0000256" key="5">
    <source>
        <dbReference type="ARBA" id="ARBA00010183"/>
    </source>
</evidence>
<keyword evidence="15 21" id="KW-0694">RNA-binding</keyword>
<protein>
    <recommendedName>
        <fullName evidence="7">Ribonuclease 3</fullName>
        <ecNumber evidence="6">3.1.26.3</ecNumber>
    </recommendedName>
    <alternativeName>
        <fullName evidence="18">Ribonuclease III</fullName>
    </alternativeName>
    <alternativeName>
        <fullName evidence="19 20">protein Drosha</fullName>
    </alternativeName>
</protein>
<gene>
    <name evidence="25" type="primary">Eri3</name>
</gene>
<evidence type="ECO:0000256" key="2">
    <source>
        <dbReference type="ARBA" id="ARBA00001936"/>
    </source>
</evidence>
<evidence type="ECO:0000313" key="25">
    <source>
        <dbReference type="EMBL" id="CAB3243454.1"/>
    </source>
</evidence>
<dbReference type="CDD" id="cd19877">
    <property type="entry name" value="DSRM_RNAse_III_meta_like"/>
    <property type="match status" value="1"/>
</dbReference>
<dbReference type="Pfam" id="PF26050">
    <property type="entry name" value="Helical_CED_Drosha"/>
    <property type="match status" value="1"/>
</dbReference>
<dbReference type="GO" id="GO:0003723">
    <property type="term" value="F:RNA binding"/>
    <property type="evidence" value="ECO:0007669"/>
    <property type="project" value="UniProtKB-UniRule"/>
</dbReference>
<sequence length="1042" mass="120940">MESDSTVEGTKKLEEVYNKFEKRLGTRHKDLWTPNEPESSTETPYAVLNEEINLNQSTQISVEKIRKWEHNFKLTRHQRAKSSMIAKKLLDSAEKQELSLSEYINKKQPSVPNFSLRKLQKVLDGGDAEDSDLEEGELDQAGELINMIRKNKAHKDRLHDELWYNEPGHANDGLLCRCSEHAKSKGIRHNIYPGEEKLPSCHPLKNNIGKLYHYRVTVGPAVNFMIATPTTIEHNGQDYYFEGFSMFSHEPLDKIPLCDIIRFHIRYTIYLIEETPPENFCMRGLDLFHDYLFREILELYDWESRDPRFEISTESENSRKFRFFPRFVRSLPDNGKEILSLSKVLEYLQENDQPLVDDDELDQLMRCSHDDWLKYAEKVRGMIVTYPGKKPSSLRVDQLDRYDRVPVESKSDQNHPVDERYPMIVHFGIRPANLSYAGDPQYQRIWRAYLKLRHLMANSPNVKPADKKKLRERQDALQKIRRAKDMQREVTVELSSKGFRRTGIYSDVCQHALLLPVLTHHLRYHLCLKSLERSIGYHFKERKWLSHAMNHPSCHMNFGLNPDHVRNALSNCGLRLPRYGDSSIHYKYTRKRGITTLIRIMARLGQHRPVLSPIEHNERLEFLGDAVVGYFTSVHLFLMFPDLSEGALTTFRTVLVNNQHLATLAERLRLDEYMLYAHGPDLCRKADLRHAMANCFEALMGAIYMEGGLETAKKLFGEFLWETPKLRSVWRDLPLHPLQEEKPGTDRPCIKDVPILQKLTKFEDAIGVEFNHIRILAKAFTWRNVYENILTRGHNQRLEFLGDSICNLVASTYLFRRYPTHHEGHLTLLRATIVNGRTQSLVATELGMPEYVICNLDGENSGGKAPEWREKNLADLLEAFVAALFVDKGLKYVEGFMQVCFFPRLKEFILTQEWNDPKSCLQQCCLTLRQEGKEPQLPTYDISHQTGPSHARKYVVSVYFKGEAIGTGTGESIQKAERNAARTALQEYNFPQLEWQRRYVAEKHDLPYAPRKNLKKIEPKRDESSQPAAKTAKLDSKPVTSD</sequence>
<evidence type="ECO:0000256" key="12">
    <source>
        <dbReference type="ARBA" id="ARBA00022759"/>
    </source>
</evidence>
<evidence type="ECO:0000256" key="19">
    <source>
        <dbReference type="ARBA" id="ARBA00078955"/>
    </source>
</evidence>
<dbReference type="InterPro" id="IPR058938">
    <property type="entry name" value="Helical_CED_Drosha"/>
</dbReference>
<evidence type="ECO:0000256" key="9">
    <source>
        <dbReference type="ARBA" id="ARBA00022722"/>
    </source>
</evidence>
<keyword evidence="16" id="KW-0464">Manganese</keyword>
<evidence type="ECO:0000256" key="14">
    <source>
        <dbReference type="ARBA" id="ARBA00022842"/>
    </source>
</evidence>
<dbReference type="SMART" id="SM00535">
    <property type="entry name" value="RIBOc"/>
    <property type="match status" value="2"/>
</dbReference>
<name>A0A6F9DCA7_9ASCI</name>
<keyword evidence="13" id="KW-0378">Hydrolase</keyword>
<comment type="subcellular location">
    <subcellularLocation>
        <location evidence="4">Nucleus</location>
    </subcellularLocation>
</comment>
<evidence type="ECO:0000259" key="23">
    <source>
        <dbReference type="PROSITE" id="PS50137"/>
    </source>
</evidence>
<dbReference type="GO" id="GO:0031053">
    <property type="term" value="P:primary miRNA processing"/>
    <property type="evidence" value="ECO:0007669"/>
    <property type="project" value="TreeGrafter"/>
</dbReference>
<evidence type="ECO:0000256" key="7">
    <source>
        <dbReference type="ARBA" id="ARBA00017706"/>
    </source>
</evidence>
<dbReference type="PANTHER" id="PTHR11207">
    <property type="entry name" value="RIBONUCLEASE III"/>
    <property type="match status" value="1"/>
</dbReference>
<dbReference type="Pfam" id="PF00035">
    <property type="entry name" value="dsrm"/>
    <property type="match status" value="1"/>
</dbReference>
<evidence type="ECO:0000256" key="10">
    <source>
        <dbReference type="ARBA" id="ARBA00022723"/>
    </source>
</evidence>
<keyword evidence="8" id="KW-0690">Ribosome biogenesis</keyword>
<keyword evidence="14" id="KW-0460">Magnesium</keyword>
<dbReference type="CDD" id="cd00593">
    <property type="entry name" value="RIBOc"/>
    <property type="match status" value="2"/>
</dbReference>
<evidence type="ECO:0000256" key="6">
    <source>
        <dbReference type="ARBA" id="ARBA00012177"/>
    </source>
</evidence>
<keyword evidence="12" id="KW-0255">Endonuclease</keyword>
<evidence type="ECO:0000256" key="8">
    <source>
        <dbReference type="ARBA" id="ARBA00022517"/>
    </source>
</evidence>
<dbReference type="HAMAP" id="MF_00104">
    <property type="entry name" value="RNase_III"/>
    <property type="match status" value="1"/>
</dbReference>
<feature type="domain" description="RNase III" evidence="24">
    <location>
        <begin position="528"/>
        <end position="708"/>
    </location>
</feature>
<evidence type="ECO:0000256" key="22">
    <source>
        <dbReference type="SAM" id="MobiDB-lite"/>
    </source>
</evidence>
<dbReference type="SUPFAM" id="SSF54768">
    <property type="entry name" value="dsRNA-binding domain-like"/>
    <property type="match status" value="1"/>
</dbReference>
<comment type="catalytic activity">
    <reaction evidence="1">
        <text>Endonucleolytic cleavage to 5'-phosphomonoester.</text>
        <dbReference type="EC" id="3.1.26.3"/>
    </reaction>
</comment>
<keyword evidence="11" id="KW-0677">Repeat</keyword>
<feature type="domain" description="DRBM" evidence="23">
    <location>
        <begin position="916"/>
        <end position="990"/>
    </location>
</feature>
<dbReference type="GO" id="GO:0070877">
    <property type="term" value="C:microprocessor complex"/>
    <property type="evidence" value="ECO:0007669"/>
    <property type="project" value="TreeGrafter"/>
</dbReference>
<dbReference type="PROSITE" id="PS50137">
    <property type="entry name" value="DS_RBD"/>
    <property type="match status" value="1"/>
</dbReference>
<evidence type="ECO:0000256" key="20">
    <source>
        <dbReference type="ARBA" id="ARBA00083702"/>
    </source>
</evidence>
<dbReference type="EC" id="3.1.26.3" evidence="6"/>
<evidence type="ECO:0000256" key="17">
    <source>
        <dbReference type="ARBA" id="ARBA00023242"/>
    </source>
</evidence>
<dbReference type="GO" id="GO:0004525">
    <property type="term" value="F:ribonuclease III activity"/>
    <property type="evidence" value="ECO:0007669"/>
    <property type="project" value="UniProtKB-EC"/>
</dbReference>
<dbReference type="PROSITE" id="PS50142">
    <property type="entry name" value="RNASE_3_2"/>
    <property type="match status" value="2"/>
</dbReference>
<dbReference type="GO" id="GO:0046872">
    <property type="term" value="F:metal ion binding"/>
    <property type="evidence" value="ECO:0007669"/>
    <property type="project" value="UniProtKB-KW"/>
</dbReference>
<evidence type="ECO:0000256" key="3">
    <source>
        <dbReference type="ARBA" id="ARBA00001946"/>
    </source>
</evidence>
<feature type="compositionally biased region" description="Basic and acidic residues" evidence="22">
    <location>
        <begin position="1015"/>
        <end position="1024"/>
    </location>
</feature>
<dbReference type="AlphaFoldDB" id="A0A6F9DCA7"/>
<evidence type="ECO:0000256" key="1">
    <source>
        <dbReference type="ARBA" id="ARBA00000109"/>
    </source>
</evidence>
<dbReference type="InterPro" id="IPR036389">
    <property type="entry name" value="RNase_III_sf"/>
</dbReference>
<dbReference type="Gene3D" id="1.10.1520.10">
    <property type="entry name" value="Ribonuclease III domain"/>
    <property type="match status" value="2"/>
</dbReference>
<comment type="cofactor">
    <cofactor evidence="3">
        <name>Mg(2+)</name>
        <dbReference type="ChEBI" id="CHEBI:18420"/>
    </cofactor>
</comment>
<dbReference type="Gene3D" id="3.30.160.20">
    <property type="match status" value="1"/>
</dbReference>
<dbReference type="PANTHER" id="PTHR11207:SF0">
    <property type="entry name" value="RIBONUCLEASE 3"/>
    <property type="match status" value="1"/>
</dbReference>
<proteinExistence type="evidence at transcript level"/>
<dbReference type="GO" id="GO:0031054">
    <property type="term" value="P:pre-miRNA processing"/>
    <property type="evidence" value="ECO:0007669"/>
    <property type="project" value="InterPro"/>
</dbReference>
<evidence type="ECO:0000256" key="21">
    <source>
        <dbReference type="PROSITE-ProRule" id="PRU00266"/>
    </source>
</evidence>
<organism evidence="25">
    <name type="scientific">Phallusia mammillata</name>
    <dbReference type="NCBI Taxonomy" id="59560"/>
    <lineage>
        <taxon>Eukaryota</taxon>
        <taxon>Metazoa</taxon>
        <taxon>Chordata</taxon>
        <taxon>Tunicata</taxon>
        <taxon>Ascidiacea</taxon>
        <taxon>Phlebobranchia</taxon>
        <taxon>Ascidiidae</taxon>
        <taxon>Phallusia</taxon>
    </lineage>
</organism>
<dbReference type="Pfam" id="PF14622">
    <property type="entry name" value="Ribonucleas_3_3"/>
    <property type="match status" value="1"/>
</dbReference>
<dbReference type="NCBIfam" id="TIGR02191">
    <property type="entry name" value="RNaseIII"/>
    <property type="match status" value="1"/>
</dbReference>
<dbReference type="SUPFAM" id="SSF69065">
    <property type="entry name" value="RNase III domain-like"/>
    <property type="match status" value="2"/>
</dbReference>
<dbReference type="GO" id="GO:0006364">
    <property type="term" value="P:rRNA processing"/>
    <property type="evidence" value="ECO:0007669"/>
    <property type="project" value="InterPro"/>
</dbReference>
<evidence type="ECO:0000256" key="15">
    <source>
        <dbReference type="ARBA" id="ARBA00022884"/>
    </source>
</evidence>
<dbReference type="PROSITE" id="PS00517">
    <property type="entry name" value="RNASE_3_1"/>
    <property type="match status" value="2"/>
</dbReference>
<evidence type="ECO:0000256" key="16">
    <source>
        <dbReference type="ARBA" id="ARBA00023211"/>
    </source>
</evidence>
<keyword evidence="10" id="KW-0479">Metal-binding</keyword>
<dbReference type="InterPro" id="IPR014720">
    <property type="entry name" value="dsRBD_dom"/>
</dbReference>
<evidence type="ECO:0000256" key="13">
    <source>
        <dbReference type="ARBA" id="ARBA00022801"/>
    </source>
</evidence>
<evidence type="ECO:0000256" key="11">
    <source>
        <dbReference type="ARBA" id="ARBA00022737"/>
    </source>
</evidence>
<dbReference type="InterPro" id="IPR044442">
    <property type="entry name" value="RNAse_III_DSRM__animal"/>
</dbReference>
<dbReference type="SMART" id="SM00358">
    <property type="entry name" value="DSRM"/>
    <property type="match status" value="1"/>
</dbReference>
<comment type="similarity">
    <text evidence="5">Belongs to the ribonuclease III family.</text>
</comment>
<dbReference type="Pfam" id="PF00636">
    <property type="entry name" value="Ribonuclease_3"/>
    <property type="match status" value="1"/>
</dbReference>
<evidence type="ECO:0000259" key="24">
    <source>
        <dbReference type="PROSITE" id="PS50142"/>
    </source>
</evidence>
<evidence type="ECO:0000256" key="4">
    <source>
        <dbReference type="ARBA" id="ARBA00004123"/>
    </source>
</evidence>
<dbReference type="EMBL" id="LR784927">
    <property type="protein sequence ID" value="CAB3243454.1"/>
    <property type="molecule type" value="mRNA"/>
</dbReference>
<dbReference type="FunFam" id="3.30.160.20:FF:000012">
    <property type="entry name" value="Drosha ribonuclease III"/>
    <property type="match status" value="1"/>
</dbReference>
<feature type="domain" description="RNase III" evidence="24">
    <location>
        <begin position="759"/>
        <end position="889"/>
    </location>
</feature>
<reference evidence="25" key="1">
    <citation type="submission" date="2020-04" db="EMBL/GenBank/DDBJ databases">
        <authorList>
            <person name="Neveu A P."/>
        </authorList>
    </citation>
    <scope>NUCLEOTIDE SEQUENCE</scope>
    <source>
        <tissue evidence="25">Whole embryo</tissue>
    </source>
</reference>
<keyword evidence="17" id="KW-0539">Nucleus</keyword>
<keyword evidence="9" id="KW-0540">Nuclease</keyword>
<dbReference type="FunFam" id="1.10.1520.10:FF:000002">
    <property type="entry name" value="Drosha ribonuclease III"/>
    <property type="match status" value="1"/>
</dbReference>
<accession>A0A6F9DCA7</accession>